<dbReference type="Gene3D" id="3.40.630.30">
    <property type="match status" value="1"/>
</dbReference>
<dbReference type="STRING" id="697329.Rumal_2559"/>
<dbReference type="GO" id="GO:0016747">
    <property type="term" value="F:acyltransferase activity, transferring groups other than amino-acyl groups"/>
    <property type="evidence" value="ECO:0007669"/>
    <property type="project" value="InterPro"/>
</dbReference>
<dbReference type="Pfam" id="PF00583">
    <property type="entry name" value="Acetyltransf_1"/>
    <property type="match status" value="1"/>
</dbReference>
<evidence type="ECO:0000256" key="1">
    <source>
        <dbReference type="ARBA" id="ARBA00022679"/>
    </source>
</evidence>
<evidence type="ECO:0000313" key="5">
    <source>
        <dbReference type="Proteomes" id="UP000006919"/>
    </source>
</evidence>
<sequence>MEIVSVCAENAEDFGKVICDAWGETYRGLIPDEILDGRRAERWTERAMLSPENKFIAYADGEAAGAVGFLPRARDFCTCEESGEIVALYVLKKFQRKGVGKALMERAFAEMKARRVTLFVLKGNVNAIDFYKHMGFEFTGKVLDENGMTELEMLIEFIDV</sequence>
<dbReference type="Proteomes" id="UP000006919">
    <property type="component" value="Chromosome"/>
</dbReference>
<dbReference type="OrthoDB" id="9794197at2"/>
<reference evidence="4 5" key="1">
    <citation type="journal article" date="2011" name="J. Bacteriol.">
        <title>Complete genome of the cellulolytic ruminal bacterium Ruminococcus albus 7.</title>
        <authorList>
            <person name="Suen G."/>
            <person name="Stevenson D.M."/>
            <person name="Bruce D.C."/>
            <person name="Chertkov O."/>
            <person name="Copeland A."/>
            <person name="Cheng J.F."/>
            <person name="Detter C."/>
            <person name="Detter J.C."/>
            <person name="Goodwin L.A."/>
            <person name="Han C.S."/>
            <person name="Hauser L.J."/>
            <person name="Ivanova N.N."/>
            <person name="Kyrpides N.C."/>
            <person name="Land M.L."/>
            <person name="Lapidus A."/>
            <person name="Lucas S."/>
            <person name="Ovchinnikova G."/>
            <person name="Pitluck S."/>
            <person name="Tapia R."/>
            <person name="Woyke T."/>
            <person name="Boyum J."/>
            <person name="Mead D."/>
            <person name="Weimer P.J."/>
        </authorList>
    </citation>
    <scope>NUCLEOTIDE SEQUENCE [LARGE SCALE GENOMIC DNA]</scope>
    <source>
        <strain evidence="5">ATCC 27210 / DSM 20455 / JCM 14654 / NCDO 2250 / 7</strain>
    </source>
</reference>
<dbReference type="InterPro" id="IPR050680">
    <property type="entry name" value="YpeA/RimI_acetyltransf"/>
</dbReference>
<dbReference type="AlphaFoldDB" id="E6UFP5"/>
<gene>
    <name evidence="4" type="ordered locus">Rumal_2559</name>
</gene>
<name>E6UFP5_RUMA7</name>
<dbReference type="CDD" id="cd04301">
    <property type="entry name" value="NAT_SF"/>
    <property type="match status" value="1"/>
</dbReference>
<keyword evidence="2" id="KW-0012">Acyltransferase</keyword>
<dbReference type="HOGENOM" id="CLU_013985_18_2_9"/>
<protein>
    <submittedName>
        <fullName evidence="4">GCN5-related N-acetyltransferase</fullName>
    </submittedName>
</protein>
<dbReference type="KEGG" id="ral:Rumal_2559"/>
<dbReference type="SUPFAM" id="SSF55729">
    <property type="entry name" value="Acyl-CoA N-acyltransferases (Nat)"/>
    <property type="match status" value="1"/>
</dbReference>
<evidence type="ECO:0000256" key="2">
    <source>
        <dbReference type="ARBA" id="ARBA00023315"/>
    </source>
</evidence>
<dbReference type="InterPro" id="IPR000182">
    <property type="entry name" value="GNAT_dom"/>
</dbReference>
<keyword evidence="1 4" id="KW-0808">Transferase</keyword>
<evidence type="ECO:0000313" key="4">
    <source>
        <dbReference type="EMBL" id="ADU23034.1"/>
    </source>
</evidence>
<organism evidence="4 5">
    <name type="scientific">Ruminococcus albus (strain ATCC 27210 / DSM 20455 / JCM 14654 / NCDO 2250 / 7)</name>
    <dbReference type="NCBI Taxonomy" id="697329"/>
    <lineage>
        <taxon>Bacteria</taxon>
        <taxon>Bacillati</taxon>
        <taxon>Bacillota</taxon>
        <taxon>Clostridia</taxon>
        <taxon>Eubacteriales</taxon>
        <taxon>Oscillospiraceae</taxon>
        <taxon>Ruminococcus</taxon>
    </lineage>
</organism>
<dbReference type="EMBL" id="CP002403">
    <property type="protein sequence ID" value="ADU23034.1"/>
    <property type="molecule type" value="Genomic_DNA"/>
</dbReference>
<dbReference type="PANTHER" id="PTHR43420">
    <property type="entry name" value="ACETYLTRANSFERASE"/>
    <property type="match status" value="1"/>
</dbReference>
<dbReference type="eggNOG" id="COG0456">
    <property type="taxonomic scope" value="Bacteria"/>
</dbReference>
<feature type="domain" description="N-acetyltransferase" evidence="3">
    <location>
        <begin position="1"/>
        <end position="158"/>
    </location>
</feature>
<dbReference type="InterPro" id="IPR016181">
    <property type="entry name" value="Acyl_CoA_acyltransferase"/>
</dbReference>
<proteinExistence type="predicted"/>
<dbReference type="RefSeq" id="WP_013499163.1">
    <property type="nucleotide sequence ID" value="NC_014833.1"/>
</dbReference>
<dbReference type="PROSITE" id="PS51186">
    <property type="entry name" value="GNAT"/>
    <property type="match status" value="1"/>
</dbReference>
<evidence type="ECO:0000259" key="3">
    <source>
        <dbReference type="PROSITE" id="PS51186"/>
    </source>
</evidence>
<accession>E6UFP5</accession>